<name>A0A238VQT7_9FLAO</name>
<protein>
    <submittedName>
        <fullName evidence="1">Uncharacterized protein</fullName>
    </submittedName>
</protein>
<dbReference type="AlphaFoldDB" id="A0A238VQT7"/>
<gene>
    <name evidence="1" type="ORF">SAMN04488111_0890</name>
</gene>
<dbReference type="Proteomes" id="UP000198412">
    <property type="component" value="Unassembled WGS sequence"/>
</dbReference>
<keyword evidence="2" id="KW-1185">Reference proteome</keyword>
<dbReference type="RefSeq" id="WP_176420240.1">
    <property type="nucleotide sequence ID" value="NZ_FZNX01000001.1"/>
</dbReference>
<accession>A0A238VQT7</accession>
<dbReference type="EMBL" id="FZNX01000001">
    <property type="protein sequence ID" value="SNR36596.1"/>
    <property type="molecule type" value="Genomic_DNA"/>
</dbReference>
<reference evidence="2" key="1">
    <citation type="submission" date="2017-06" db="EMBL/GenBank/DDBJ databases">
        <authorList>
            <person name="Varghese N."/>
            <person name="Submissions S."/>
        </authorList>
    </citation>
    <scope>NUCLEOTIDE SEQUENCE [LARGE SCALE GENOMIC DNA]</scope>
    <source>
        <strain evidence="2">DSM 27993</strain>
    </source>
</reference>
<proteinExistence type="predicted"/>
<sequence>MIAIVIQYYKYTFFEETLQSFEHQKDKRFNAYLADVQSLKKSIAIIGKYI</sequence>
<organism evidence="1 2">
    <name type="scientific">Lutibacter flavus</name>
    <dbReference type="NCBI Taxonomy" id="691689"/>
    <lineage>
        <taxon>Bacteria</taxon>
        <taxon>Pseudomonadati</taxon>
        <taxon>Bacteroidota</taxon>
        <taxon>Flavobacteriia</taxon>
        <taxon>Flavobacteriales</taxon>
        <taxon>Flavobacteriaceae</taxon>
        <taxon>Lutibacter</taxon>
    </lineage>
</organism>
<evidence type="ECO:0000313" key="2">
    <source>
        <dbReference type="Proteomes" id="UP000198412"/>
    </source>
</evidence>
<evidence type="ECO:0000313" key="1">
    <source>
        <dbReference type="EMBL" id="SNR36596.1"/>
    </source>
</evidence>